<feature type="compositionally biased region" description="Acidic residues" evidence="1">
    <location>
        <begin position="219"/>
        <end position="228"/>
    </location>
</feature>
<feature type="domain" description="Flp pilus assembly protein RcpC/CpaB" evidence="3">
    <location>
        <begin position="118"/>
        <end position="218"/>
    </location>
</feature>
<proteinExistence type="predicted"/>
<dbReference type="EMBL" id="JADBED010000001">
    <property type="protein sequence ID" value="MBE1525175.1"/>
    <property type="molecule type" value="Genomic_DNA"/>
</dbReference>
<name>A0ABR9JGX3_9MICC</name>
<dbReference type="Pfam" id="PF16976">
    <property type="entry name" value="RcpC"/>
    <property type="match status" value="1"/>
</dbReference>
<evidence type="ECO:0000259" key="3">
    <source>
        <dbReference type="Pfam" id="PF16976"/>
    </source>
</evidence>
<comment type="caution">
    <text evidence="4">The sequence shown here is derived from an EMBL/GenBank/DDBJ whole genome shotgun (WGS) entry which is preliminary data.</text>
</comment>
<sequence length="238" mass="24856">MSRRLIAAIAAFILAALAAVLVISYVNAADQRAMDGMSPETVLVVTESAPEGTPAEELGDFVATEELPASATVPDGLVSLEDVAGQVTTTTLYPGEQLVTARFASPEDLADPTKADAPEGFHEITVQLPTTRVIGGHLSPGDTVGFFVSPADPQETQLTLQKVLVTRVQGGVTETVTEDGEATTEPAAETLMVTLAVEAPDAKLVAHAGEFHGIWLSLEPEDGPEDDTGPIQVEDVLE</sequence>
<evidence type="ECO:0000256" key="2">
    <source>
        <dbReference type="SAM" id="SignalP"/>
    </source>
</evidence>
<keyword evidence="2" id="KW-0732">Signal</keyword>
<feature type="signal peptide" evidence="2">
    <location>
        <begin position="1"/>
        <end position="28"/>
    </location>
</feature>
<evidence type="ECO:0000313" key="5">
    <source>
        <dbReference type="Proteomes" id="UP000643525"/>
    </source>
</evidence>
<feature type="region of interest" description="Disordered" evidence="1">
    <location>
        <begin position="218"/>
        <end position="238"/>
    </location>
</feature>
<evidence type="ECO:0000313" key="4">
    <source>
        <dbReference type="EMBL" id="MBE1525175.1"/>
    </source>
</evidence>
<evidence type="ECO:0000256" key="1">
    <source>
        <dbReference type="SAM" id="MobiDB-lite"/>
    </source>
</evidence>
<dbReference type="Proteomes" id="UP000643525">
    <property type="component" value="Unassembled WGS sequence"/>
</dbReference>
<protein>
    <submittedName>
        <fullName evidence="4">Pilus assembly protein CpaB</fullName>
    </submittedName>
</protein>
<dbReference type="RefSeq" id="WP_192596075.1">
    <property type="nucleotide sequence ID" value="NZ_BAAALJ010000013.1"/>
</dbReference>
<dbReference type="CDD" id="cd11614">
    <property type="entry name" value="SAF_CpaB_FlgA_like"/>
    <property type="match status" value="1"/>
</dbReference>
<gene>
    <name evidence="4" type="ORF">H4W27_002293</name>
</gene>
<organism evidence="4 5">
    <name type="scientific">Nesterenkonia lutea</name>
    <dbReference type="NCBI Taxonomy" id="272919"/>
    <lineage>
        <taxon>Bacteria</taxon>
        <taxon>Bacillati</taxon>
        <taxon>Actinomycetota</taxon>
        <taxon>Actinomycetes</taxon>
        <taxon>Micrococcales</taxon>
        <taxon>Micrococcaceae</taxon>
        <taxon>Nesterenkonia</taxon>
    </lineage>
</organism>
<feature type="chain" id="PRO_5046737403" evidence="2">
    <location>
        <begin position="29"/>
        <end position="238"/>
    </location>
</feature>
<accession>A0ABR9JGX3</accession>
<reference evidence="4 5" key="1">
    <citation type="submission" date="2020-10" db="EMBL/GenBank/DDBJ databases">
        <title>Sequencing the genomes of 1000 actinobacteria strains.</title>
        <authorList>
            <person name="Klenk H.-P."/>
        </authorList>
    </citation>
    <scope>NUCLEOTIDE SEQUENCE [LARGE SCALE GENOMIC DNA]</scope>
    <source>
        <strain evidence="4 5">DSM 15666</strain>
    </source>
</reference>
<dbReference type="InterPro" id="IPR031571">
    <property type="entry name" value="RcpC_dom"/>
</dbReference>
<keyword evidence="5" id="KW-1185">Reference proteome</keyword>